<sequence>MRIIIIVPLLPLAVTVTSTWQLLASSLCRGPTPRPIPTSFIYLMLSPFRLSELIALAQRTREFSSPAGNYLRLEYWIYGRMPRL</sequence>
<keyword evidence="3" id="KW-1185">Reference proteome</keyword>
<name>A0ABQ8KG74_9APHY</name>
<feature type="chain" id="PRO_5045436309" description="Secreted protein" evidence="1">
    <location>
        <begin position="20"/>
        <end position="84"/>
    </location>
</feature>
<dbReference type="EMBL" id="JADCUA010000010">
    <property type="protein sequence ID" value="KAH9836783.1"/>
    <property type="molecule type" value="Genomic_DNA"/>
</dbReference>
<evidence type="ECO:0000256" key="1">
    <source>
        <dbReference type="SAM" id="SignalP"/>
    </source>
</evidence>
<organism evidence="2 3">
    <name type="scientific">Rhodofomes roseus</name>
    <dbReference type="NCBI Taxonomy" id="34475"/>
    <lineage>
        <taxon>Eukaryota</taxon>
        <taxon>Fungi</taxon>
        <taxon>Dikarya</taxon>
        <taxon>Basidiomycota</taxon>
        <taxon>Agaricomycotina</taxon>
        <taxon>Agaricomycetes</taxon>
        <taxon>Polyporales</taxon>
        <taxon>Rhodofomes</taxon>
    </lineage>
</organism>
<accession>A0ABQ8KG74</accession>
<gene>
    <name evidence="2" type="ORF">C8Q71DRAFT_759768</name>
</gene>
<reference evidence="2 3" key="1">
    <citation type="journal article" date="2021" name="Environ. Microbiol.">
        <title>Gene family expansions and transcriptome signatures uncover fungal adaptations to wood decay.</title>
        <authorList>
            <person name="Hage H."/>
            <person name="Miyauchi S."/>
            <person name="Viragh M."/>
            <person name="Drula E."/>
            <person name="Min B."/>
            <person name="Chaduli D."/>
            <person name="Navarro D."/>
            <person name="Favel A."/>
            <person name="Norest M."/>
            <person name="Lesage-Meessen L."/>
            <person name="Balint B."/>
            <person name="Merenyi Z."/>
            <person name="de Eugenio L."/>
            <person name="Morin E."/>
            <person name="Martinez A.T."/>
            <person name="Baldrian P."/>
            <person name="Stursova M."/>
            <person name="Martinez M.J."/>
            <person name="Novotny C."/>
            <person name="Magnuson J.K."/>
            <person name="Spatafora J.W."/>
            <person name="Maurice S."/>
            <person name="Pangilinan J."/>
            <person name="Andreopoulos W."/>
            <person name="LaButti K."/>
            <person name="Hundley H."/>
            <person name="Na H."/>
            <person name="Kuo A."/>
            <person name="Barry K."/>
            <person name="Lipzen A."/>
            <person name="Henrissat B."/>
            <person name="Riley R."/>
            <person name="Ahrendt S."/>
            <person name="Nagy L.G."/>
            <person name="Grigoriev I.V."/>
            <person name="Martin F."/>
            <person name="Rosso M.N."/>
        </authorList>
    </citation>
    <scope>NUCLEOTIDE SEQUENCE [LARGE SCALE GENOMIC DNA]</scope>
    <source>
        <strain evidence="2 3">CIRM-BRFM 1785</strain>
    </source>
</reference>
<feature type="signal peptide" evidence="1">
    <location>
        <begin position="1"/>
        <end position="19"/>
    </location>
</feature>
<dbReference type="RefSeq" id="XP_047779021.1">
    <property type="nucleotide sequence ID" value="XM_047923806.1"/>
</dbReference>
<dbReference type="Proteomes" id="UP000814176">
    <property type="component" value="Unassembled WGS sequence"/>
</dbReference>
<dbReference type="GeneID" id="72004538"/>
<comment type="caution">
    <text evidence="2">The sequence shown here is derived from an EMBL/GenBank/DDBJ whole genome shotgun (WGS) entry which is preliminary data.</text>
</comment>
<keyword evidence="1" id="KW-0732">Signal</keyword>
<evidence type="ECO:0008006" key="4">
    <source>
        <dbReference type="Google" id="ProtNLM"/>
    </source>
</evidence>
<protein>
    <recommendedName>
        <fullName evidence="4">Secreted protein</fullName>
    </recommendedName>
</protein>
<proteinExistence type="predicted"/>
<evidence type="ECO:0000313" key="3">
    <source>
        <dbReference type="Proteomes" id="UP000814176"/>
    </source>
</evidence>
<evidence type="ECO:0000313" key="2">
    <source>
        <dbReference type="EMBL" id="KAH9836783.1"/>
    </source>
</evidence>